<comment type="similarity">
    <text evidence="2">Belongs to the OmpP1/FadL family.</text>
</comment>
<dbReference type="Gene3D" id="2.40.160.60">
    <property type="entry name" value="Outer membrane protein transport protein (OMPP1/FadL/TodX)"/>
    <property type="match status" value="1"/>
</dbReference>
<evidence type="ECO:0000256" key="6">
    <source>
        <dbReference type="ARBA" id="ARBA00023136"/>
    </source>
</evidence>
<keyword evidence="10" id="KW-1185">Reference proteome</keyword>
<comment type="caution">
    <text evidence="9">The sequence shown here is derived from an EMBL/GenBank/DDBJ whole genome shotgun (WGS) entry which is preliminary data.</text>
</comment>
<feature type="signal peptide" evidence="8">
    <location>
        <begin position="1"/>
        <end position="19"/>
    </location>
</feature>
<keyword evidence="4" id="KW-0812">Transmembrane</keyword>
<dbReference type="GO" id="GO:0009279">
    <property type="term" value="C:cell outer membrane"/>
    <property type="evidence" value="ECO:0007669"/>
    <property type="project" value="UniProtKB-SubCell"/>
</dbReference>
<dbReference type="SUPFAM" id="SSF56935">
    <property type="entry name" value="Porins"/>
    <property type="match status" value="1"/>
</dbReference>
<gene>
    <name evidence="9" type="ORF">F3K02_08100</name>
</gene>
<keyword evidence="5 8" id="KW-0732">Signal</keyword>
<accession>A0A7Y8GUS0</accession>
<dbReference type="GO" id="GO:0015483">
    <property type="term" value="F:long-chain fatty acid transporting porin activity"/>
    <property type="evidence" value="ECO:0007669"/>
    <property type="project" value="TreeGrafter"/>
</dbReference>
<name>A0A7Y8GUS0_9BURK</name>
<comment type="subcellular location">
    <subcellularLocation>
        <location evidence="1">Cell outer membrane</location>
        <topology evidence="1">Multi-pass membrane protein</topology>
    </subcellularLocation>
</comment>
<evidence type="ECO:0000256" key="1">
    <source>
        <dbReference type="ARBA" id="ARBA00004571"/>
    </source>
</evidence>
<proteinExistence type="inferred from homology"/>
<protein>
    <submittedName>
        <fullName evidence="9">Aromatic hydrocarbon degradation protein</fullName>
    </submittedName>
</protein>
<evidence type="ECO:0000256" key="7">
    <source>
        <dbReference type="ARBA" id="ARBA00023237"/>
    </source>
</evidence>
<dbReference type="Pfam" id="PF03349">
    <property type="entry name" value="Toluene_X"/>
    <property type="match status" value="1"/>
</dbReference>
<keyword evidence="7" id="KW-0998">Cell outer membrane</keyword>
<dbReference type="InterPro" id="IPR005017">
    <property type="entry name" value="OMPP1/FadL/TodX"/>
</dbReference>
<dbReference type="AlphaFoldDB" id="A0A7Y8GUS0"/>
<dbReference type="PANTHER" id="PTHR35093:SF8">
    <property type="entry name" value="OUTER MEMBRANE PROTEIN NMB0088-RELATED"/>
    <property type="match status" value="1"/>
</dbReference>
<evidence type="ECO:0000313" key="10">
    <source>
        <dbReference type="Proteomes" id="UP000545507"/>
    </source>
</evidence>
<evidence type="ECO:0000313" key="9">
    <source>
        <dbReference type="EMBL" id="NWF45214.1"/>
    </source>
</evidence>
<evidence type="ECO:0000256" key="3">
    <source>
        <dbReference type="ARBA" id="ARBA00022452"/>
    </source>
</evidence>
<organism evidence="9 10">
    <name type="scientific">Hydrogenophaga aromaticivorans</name>
    <dbReference type="NCBI Taxonomy" id="2610898"/>
    <lineage>
        <taxon>Bacteria</taxon>
        <taxon>Pseudomonadati</taxon>
        <taxon>Pseudomonadota</taxon>
        <taxon>Betaproteobacteria</taxon>
        <taxon>Burkholderiales</taxon>
        <taxon>Comamonadaceae</taxon>
        <taxon>Hydrogenophaga</taxon>
    </lineage>
</organism>
<evidence type="ECO:0000256" key="5">
    <source>
        <dbReference type="ARBA" id="ARBA00022729"/>
    </source>
</evidence>
<sequence length="416" mass="44156">MLTAIAATVMGLVALPAAATNGMNMEAYGAKAGGMGGASFAHDNGNSAIMNNPATLGLRQEGNNVGLGLTLLMPDVNTSMNHPMAGPMNAKSDGDKYWMPSLSYIRKSGKFTYGAGMLAQGGMGTEYGSNSFLSNGTGLPMRSEVGFGRLMFPLAYNVNDNFTVAGQLDFVWASMDVQMLMPDGSGHASFSDNNDFSGEAKGNGWAFKLGAHYKVSNALAFGATYHSKTDIGDLQGSGTFTMLPGGMQIPTQFKVVDFQWPETYGVGVAWQATPAFMLAADVKHLGWKDSMKDFRLGMNMGGGWMVGSMPQNWKNQTVFMIGGQYMLAPGLALRAGINYADNPVPDDTLNPLFPATIKTHYTLGLGWNMGGGHAVAGSIAIAPKVTRTNPNMFGPGMAGTVSHRQNTLRISYNYSF</sequence>
<keyword evidence="3" id="KW-1134">Transmembrane beta strand</keyword>
<evidence type="ECO:0000256" key="4">
    <source>
        <dbReference type="ARBA" id="ARBA00022692"/>
    </source>
</evidence>
<evidence type="ECO:0000256" key="8">
    <source>
        <dbReference type="SAM" id="SignalP"/>
    </source>
</evidence>
<dbReference type="Proteomes" id="UP000545507">
    <property type="component" value="Unassembled WGS sequence"/>
</dbReference>
<feature type="chain" id="PRO_5030764059" evidence="8">
    <location>
        <begin position="20"/>
        <end position="416"/>
    </location>
</feature>
<dbReference type="EMBL" id="VYGV01000006">
    <property type="protein sequence ID" value="NWF45214.1"/>
    <property type="molecule type" value="Genomic_DNA"/>
</dbReference>
<keyword evidence="6" id="KW-0472">Membrane</keyword>
<evidence type="ECO:0000256" key="2">
    <source>
        <dbReference type="ARBA" id="ARBA00008163"/>
    </source>
</evidence>
<dbReference type="PANTHER" id="PTHR35093">
    <property type="entry name" value="OUTER MEMBRANE PROTEIN NMB0088-RELATED"/>
    <property type="match status" value="1"/>
</dbReference>
<reference evidence="9 10" key="1">
    <citation type="submission" date="2019-09" db="EMBL/GenBank/DDBJ databases">
        <title>Hydrogenophaga aromatica sp. nov., isolated from a para-xylene-degrading enrichment culture.</title>
        <authorList>
            <person name="Tancsics A."/>
            <person name="Banerjee S."/>
        </authorList>
    </citation>
    <scope>NUCLEOTIDE SEQUENCE [LARGE SCALE GENOMIC DNA]</scope>
    <source>
        <strain evidence="9 10">D2P1</strain>
    </source>
</reference>